<reference evidence="9 10" key="1">
    <citation type="journal article" date="2013" name="Genome Announc.">
        <title>Draft Genome Sequence of Cyclobacterium qasimii Strain M12-11BT, Isolated from Arctic Marine Sediment.</title>
        <authorList>
            <person name="Shivaji S."/>
            <person name="Ara S."/>
            <person name="Singh A."/>
            <person name="Kumar Pinnaka A."/>
        </authorList>
    </citation>
    <scope>NUCLEOTIDE SEQUENCE [LARGE SCALE GENOMIC DNA]</scope>
    <source>
        <strain evidence="9 10">M12-11B</strain>
    </source>
</reference>
<accession>S7WLV5</accession>
<dbReference type="PATRIC" id="fig|641524.5.peg.5675"/>
<dbReference type="RefSeq" id="WP_020888385.1">
    <property type="nucleotide sequence ID" value="NZ_ATNM01000197.1"/>
</dbReference>
<dbReference type="PANTHER" id="PTHR30576">
    <property type="entry name" value="COLANIC BIOSYNTHESIS UDP-GLUCOSE LIPID CARRIER TRANSFERASE"/>
    <property type="match status" value="1"/>
</dbReference>
<keyword evidence="5 7" id="KW-1133">Transmembrane helix</keyword>
<dbReference type="InterPro" id="IPR017475">
    <property type="entry name" value="EPS_sugar_tfrase"/>
</dbReference>
<feature type="transmembrane region" description="Helical" evidence="7">
    <location>
        <begin position="12"/>
        <end position="30"/>
    </location>
</feature>
<evidence type="ECO:0000256" key="3">
    <source>
        <dbReference type="ARBA" id="ARBA00022679"/>
    </source>
</evidence>
<protein>
    <submittedName>
        <fullName evidence="9">Glycosyltransferase</fullName>
    </submittedName>
</protein>
<comment type="similarity">
    <text evidence="2">Belongs to the bacterial sugar transferase family.</text>
</comment>
<evidence type="ECO:0000256" key="7">
    <source>
        <dbReference type="SAM" id="Phobius"/>
    </source>
</evidence>
<dbReference type="Pfam" id="PF02397">
    <property type="entry name" value="Bac_transf"/>
    <property type="match status" value="1"/>
</dbReference>
<sequence length="455" mass="53227">MAKRFYKYFPWLFISVELVVMFIVFGLLTILSPESDFKSSDYLLDVGLFGLVWLIIVLVRKDYKLSRTSVYWDTLMQFLVSYVWAILIFFILREHLSSSSSLKLDFYLFPIGLFMVVFFRIGVHMALRRYRMSGRNYRKAVILGKDEWSNQLARTLEKNKAFGIKLLGFFDDKVNSKDVLGDFDHFFDSFGIGSLDLVYLSQNMPGNLVNKIVDFADENHFKVKIIPGPALQWNKKMSFSNYGSFIVVNLNEIPLDRLGNQFFKRFFDVLFSTLVILFIFSWLVPIIAILIKLESKGPVFFYQKRTGVNNKDFTCIKFRTMQENPWSDTLQASKNDPRVTKVGGVLRRFSLDELPQFINVLKNEMSVVGPRPHTVPMNEVFKQRLEKYNNRHCIKPGITGLAQVLGYRGEISTHWQIRSRVKLDYFYVRKWSFFLDIKIVLKTMNQMLSSGEEVY</sequence>
<dbReference type="STRING" id="641524.ADICYQ_5721"/>
<evidence type="ECO:0000256" key="2">
    <source>
        <dbReference type="ARBA" id="ARBA00006464"/>
    </source>
</evidence>
<dbReference type="InterPro" id="IPR003362">
    <property type="entry name" value="Bact_transf"/>
</dbReference>
<feature type="transmembrane region" description="Helical" evidence="7">
    <location>
        <begin position="104"/>
        <end position="123"/>
    </location>
</feature>
<evidence type="ECO:0000256" key="6">
    <source>
        <dbReference type="ARBA" id="ARBA00023136"/>
    </source>
</evidence>
<keyword evidence="3 9" id="KW-0808">Transferase</keyword>
<keyword evidence="6 7" id="KW-0472">Membrane</keyword>
<dbReference type="OrthoDB" id="9808602at2"/>
<dbReference type="GO" id="GO:0016780">
    <property type="term" value="F:phosphotransferase activity, for other substituted phosphate groups"/>
    <property type="evidence" value="ECO:0007669"/>
    <property type="project" value="TreeGrafter"/>
</dbReference>
<dbReference type="PANTHER" id="PTHR30576:SF0">
    <property type="entry name" value="UNDECAPRENYL-PHOSPHATE N-ACETYLGALACTOSAMINYL 1-PHOSPHATE TRANSFERASE-RELATED"/>
    <property type="match status" value="1"/>
</dbReference>
<evidence type="ECO:0000256" key="1">
    <source>
        <dbReference type="ARBA" id="ARBA00004141"/>
    </source>
</evidence>
<proteinExistence type="inferred from homology"/>
<dbReference type="EMBL" id="ATNM01000197">
    <property type="protein sequence ID" value="EPR65188.1"/>
    <property type="molecule type" value="Genomic_DNA"/>
</dbReference>
<dbReference type="eggNOG" id="COG2148">
    <property type="taxonomic scope" value="Bacteria"/>
</dbReference>
<dbReference type="Proteomes" id="UP000014974">
    <property type="component" value="Unassembled WGS sequence"/>
</dbReference>
<feature type="transmembrane region" description="Helical" evidence="7">
    <location>
        <begin position="42"/>
        <end position="59"/>
    </location>
</feature>
<dbReference type="GO" id="GO:0016020">
    <property type="term" value="C:membrane"/>
    <property type="evidence" value="ECO:0007669"/>
    <property type="project" value="UniProtKB-SubCell"/>
</dbReference>
<comment type="subcellular location">
    <subcellularLocation>
        <location evidence="1">Membrane</location>
        <topology evidence="1">Multi-pass membrane protein</topology>
    </subcellularLocation>
</comment>
<evidence type="ECO:0000313" key="9">
    <source>
        <dbReference type="EMBL" id="EPR65188.1"/>
    </source>
</evidence>
<organism evidence="9 10">
    <name type="scientific">Cyclobacterium qasimii M12-11B</name>
    <dbReference type="NCBI Taxonomy" id="641524"/>
    <lineage>
        <taxon>Bacteria</taxon>
        <taxon>Pseudomonadati</taxon>
        <taxon>Bacteroidota</taxon>
        <taxon>Cytophagia</taxon>
        <taxon>Cytophagales</taxon>
        <taxon>Cyclobacteriaceae</taxon>
        <taxon>Cyclobacterium</taxon>
    </lineage>
</organism>
<feature type="transmembrane region" description="Helical" evidence="7">
    <location>
        <begin position="266"/>
        <end position="291"/>
    </location>
</feature>
<keyword evidence="4 7" id="KW-0812">Transmembrane</keyword>
<evidence type="ECO:0000256" key="5">
    <source>
        <dbReference type="ARBA" id="ARBA00022989"/>
    </source>
</evidence>
<name>S7WLV5_9BACT</name>
<evidence type="ECO:0000256" key="4">
    <source>
        <dbReference type="ARBA" id="ARBA00022692"/>
    </source>
</evidence>
<dbReference type="Pfam" id="PF13727">
    <property type="entry name" value="CoA_binding_3"/>
    <property type="match status" value="1"/>
</dbReference>
<evidence type="ECO:0000313" key="10">
    <source>
        <dbReference type="Proteomes" id="UP000014974"/>
    </source>
</evidence>
<gene>
    <name evidence="9" type="ORF">ADICYQ_5721</name>
</gene>
<dbReference type="AlphaFoldDB" id="S7WLV5"/>
<feature type="domain" description="Bacterial sugar transferase" evidence="8">
    <location>
        <begin position="264"/>
        <end position="448"/>
    </location>
</feature>
<feature type="transmembrane region" description="Helical" evidence="7">
    <location>
        <begin position="71"/>
        <end position="92"/>
    </location>
</feature>
<evidence type="ECO:0000259" key="8">
    <source>
        <dbReference type="Pfam" id="PF02397"/>
    </source>
</evidence>
<comment type="caution">
    <text evidence="9">The sequence shown here is derived from an EMBL/GenBank/DDBJ whole genome shotgun (WGS) entry which is preliminary data.</text>
</comment>
<dbReference type="NCBIfam" id="TIGR03025">
    <property type="entry name" value="EPS_sugtrans"/>
    <property type="match status" value="1"/>
</dbReference>